<dbReference type="AlphaFoldDB" id="A0A975J0D6"/>
<feature type="transmembrane region" description="Helical" evidence="1">
    <location>
        <begin position="92"/>
        <end position="109"/>
    </location>
</feature>
<dbReference type="EMBL" id="CP073100">
    <property type="protein sequence ID" value="QUE51709.1"/>
    <property type="molecule type" value="Genomic_DNA"/>
</dbReference>
<accession>A0A975J0D6</accession>
<evidence type="ECO:0000313" key="2">
    <source>
        <dbReference type="EMBL" id="QUE51709.1"/>
    </source>
</evidence>
<gene>
    <name evidence="2" type="ORF">KBB96_02185</name>
</gene>
<feature type="transmembrane region" description="Helical" evidence="1">
    <location>
        <begin position="6"/>
        <end position="22"/>
    </location>
</feature>
<proteinExistence type="predicted"/>
<name>A0A975J0D6_9BACT</name>
<sequence>MPRILFLLSLLLIVAAILVRSWHGKRIIAGYGGRRIRVNAAGWQNLFGEEVKAPATESSAAECGRALREAALVQWERDNSAASRGREAARRFGLGVPPFTLVVVIFAWAVAKLPFFTGIAVVFAATALAVMFGLASIGTELRAVAAATKLARARHIFPRQEDEEAAIACARAEVWMHTLPPILRWFS</sequence>
<dbReference type="Proteomes" id="UP000676169">
    <property type="component" value="Chromosome"/>
</dbReference>
<organism evidence="2 3">
    <name type="scientific">Luteolibacter ambystomatis</name>
    <dbReference type="NCBI Taxonomy" id="2824561"/>
    <lineage>
        <taxon>Bacteria</taxon>
        <taxon>Pseudomonadati</taxon>
        <taxon>Verrucomicrobiota</taxon>
        <taxon>Verrucomicrobiia</taxon>
        <taxon>Verrucomicrobiales</taxon>
        <taxon>Verrucomicrobiaceae</taxon>
        <taxon>Luteolibacter</taxon>
    </lineage>
</organism>
<reference evidence="2" key="1">
    <citation type="submission" date="2021-04" db="EMBL/GenBank/DDBJ databases">
        <title>Luteolibacter sp. 32A isolated from the skin of an Anderson's salamander (Ambystoma andersonii).</title>
        <authorList>
            <person name="Spergser J."/>
            <person name="Busse H.-J."/>
        </authorList>
    </citation>
    <scope>NUCLEOTIDE SEQUENCE</scope>
    <source>
        <strain evidence="2">32A</strain>
    </source>
</reference>
<keyword evidence="3" id="KW-1185">Reference proteome</keyword>
<feature type="transmembrane region" description="Helical" evidence="1">
    <location>
        <begin position="115"/>
        <end position="135"/>
    </location>
</feature>
<evidence type="ECO:0000313" key="3">
    <source>
        <dbReference type="Proteomes" id="UP000676169"/>
    </source>
</evidence>
<keyword evidence="1" id="KW-1133">Transmembrane helix</keyword>
<protein>
    <submittedName>
        <fullName evidence="2">Uncharacterized protein</fullName>
    </submittedName>
</protein>
<dbReference type="RefSeq" id="WP_211631848.1">
    <property type="nucleotide sequence ID" value="NZ_CP073100.1"/>
</dbReference>
<evidence type="ECO:0000256" key="1">
    <source>
        <dbReference type="SAM" id="Phobius"/>
    </source>
</evidence>
<keyword evidence="1" id="KW-0472">Membrane</keyword>
<dbReference type="KEGG" id="lamb:KBB96_02185"/>
<keyword evidence="1" id="KW-0812">Transmembrane</keyword>